<keyword evidence="2" id="KW-1185">Reference proteome</keyword>
<gene>
    <name evidence="1" type="ORF">PV666_18630</name>
</gene>
<evidence type="ECO:0000313" key="1">
    <source>
        <dbReference type="EMBL" id="MDX3019894.1"/>
    </source>
</evidence>
<evidence type="ECO:0000313" key="2">
    <source>
        <dbReference type="Proteomes" id="UP001272987"/>
    </source>
</evidence>
<comment type="caution">
    <text evidence="1">The sequence shown here is derived from an EMBL/GenBank/DDBJ whole genome shotgun (WGS) entry which is preliminary data.</text>
</comment>
<accession>A0ABU4LVX4</accession>
<dbReference type="Proteomes" id="UP001272987">
    <property type="component" value="Unassembled WGS sequence"/>
</dbReference>
<reference evidence="1 2" key="1">
    <citation type="journal article" date="2023" name="Microb. Genom.">
        <title>Mesoterricola silvestris gen. nov., sp. nov., Mesoterricola sediminis sp. nov., Geothrix oryzae sp. nov., Geothrix edaphica sp. nov., Geothrix rubra sp. nov., and Geothrix limicola sp. nov., six novel members of Acidobacteriota isolated from soils.</title>
        <authorList>
            <person name="Weisberg A.J."/>
            <person name="Pearce E."/>
            <person name="Kramer C.G."/>
            <person name="Chang J.H."/>
            <person name="Clarke C.R."/>
        </authorList>
    </citation>
    <scope>NUCLEOTIDE SEQUENCE [LARGE SCALE GENOMIC DNA]</scope>
    <source>
        <strain evidence="1 2">NB05-1H</strain>
    </source>
</reference>
<dbReference type="EMBL" id="JARAWP010000010">
    <property type="protein sequence ID" value="MDX3019894.1"/>
    <property type="molecule type" value="Genomic_DNA"/>
</dbReference>
<dbReference type="RefSeq" id="WP_319166492.1">
    <property type="nucleotide sequence ID" value="NZ_JARAWP010000010.1"/>
</dbReference>
<name>A0ABU4LVX4_9ACTN</name>
<protein>
    <submittedName>
        <fullName evidence="1">Uncharacterized protein</fullName>
    </submittedName>
</protein>
<sequence length="124" mass="13405">MTPADELKAAATKLRALATAASTDDDGTHTAHWRAEPCWPDGSDDGNRFLYGDRPLLHGGGPHRPARMRARHAEYIATMDPSVGLALADWLDWQARALTEGHIATPDAALAVARQILGTPETER</sequence>
<organism evidence="1 2">
    <name type="scientific">Streptomyces acidiscabies</name>
    <dbReference type="NCBI Taxonomy" id="42234"/>
    <lineage>
        <taxon>Bacteria</taxon>
        <taxon>Bacillati</taxon>
        <taxon>Actinomycetota</taxon>
        <taxon>Actinomycetes</taxon>
        <taxon>Kitasatosporales</taxon>
        <taxon>Streptomycetaceae</taxon>
        <taxon>Streptomyces</taxon>
    </lineage>
</organism>
<proteinExistence type="predicted"/>